<accession>T2M5A9</accession>
<proteinExistence type="evidence at transcript level"/>
<dbReference type="PANTHER" id="PTHR22901:SF0">
    <property type="entry name" value="SIALATE O-ACETYLESTERASE"/>
    <property type="match status" value="1"/>
</dbReference>
<dbReference type="InterPro" id="IPR005181">
    <property type="entry name" value="SASA"/>
</dbReference>
<dbReference type="AlphaFoldDB" id="T2M5A9"/>
<protein>
    <submittedName>
        <fullName evidence="4">Sialate O-acetylesterase</fullName>
    </submittedName>
</protein>
<keyword evidence="2" id="KW-0732">Signal</keyword>
<dbReference type="EMBL" id="HAAD01001019">
    <property type="protein sequence ID" value="CDG67251.1"/>
    <property type="molecule type" value="mRNA"/>
</dbReference>
<dbReference type="OrthoDB" id="42638at2759"/>
<evidence type="ECO:0000259" key="3">
    <source>
        <dbReference type="Pfam" id="PF03629"/>
    </source>
</evidence>
<evidence type="ECO:0000313" key="4">
    <source>
        <dbReference type="EMBL" id="CDG67251.1"/>
    </source>
</evidence>
<name>T2M5A9_HYDVU</name>
<dbReference type="Pfam" id="PF03629">
    <property type="entry name" value="SASA"/>
    <property type="match status" value="1"/>
</dbReference>
<keyword evidence="1" id="KW-0378">Hydrolase</keyword>
<dbReference type="PANTHER" id="PTHR22901">
    <property type="entry name" value="SIALATE O-ACETYLESTERASE"/>
    <property type="match status" value="1"/>
</dbReference>
<dbReference type="InterPro" id="IPR039329">
    <property type="entry name" value="SIAE"/>
</dbReference>
<dbReference type="GO" id="GO:0001681">
    <property type="term" value="F:sialate O-acetylesterase activity"/>
    <property type="evidence" value="ECO:0007669"/>
    <property type="project" value="InterPro"/>
</dbReference>
<dbReference type="InterPro" id="IPR036514">
    <property type="entry name" value="SGNH_hydro_sf"/>
</dbReference>
<dbReference type="Gene3D" id="3.40.50.1110">
    <property type="entry name" value="SGNH hydrolase"/>
    <property type="match status" value="1"/>
</dbReference>
<feature type="domain" description="Sialate O-acetylesterase" evidence="3">
    <location>
        <begin position="139"/>
        <end position="336"/>
    </location>
</feature>
<organism evidence="4">
    <name type="scientific">Hydra vulgaris</name>
    <name type="common">Hydra</name>
    <name type="synonym">Hydra attenuata</name>
    <dbReference type="NCBI Taxonomy" id="6087"/>
    <lineage>
        <taxon>Eukaryota</taxon>
        <taxon>Metazoa</taxon>
        <taxon>Cnidaria</taxon>
        <taxon>Hydrozoa</taxon>
        <taxon>Hydroidolina</taxon>
        <taxon>Anthoathecata</taxon>
        <taxon>Aplanulata</taxon>
        <taxon>Hydridae</taxon>
        <taxon>Hydra</taxon>
    </lineage>
</organism>
<evidence type="ECO:0000256" key="2">
    <source>
        <dbReference type="SAM" id="SignalP"/>
    </source>
</evidence>
<sequence length="555" mass="62531">LKKKLLIMISLIFKLTLISTQIICYQSSIVQKNLGSQIIPKHYESPVFRFANHYADHMVLQKSPYRAVIWGFGQENSDVIIEVKEKRYETVVQKNAYGENVWNVTLDPQDSEQPILIQGFSIVGNHLVTIELKDVLFGDVWICGGQSNMQFPTNEAFTSNEELNISSKYTNVRLFTAGRYYTNVAIREISTSNILQQWTLPSRDSVASFSAVCWMYGRKLYDIYKVPIGLISSNQGGSCIESWSSPQTLKVCNATSKYPVTFNNDNVLWNAMISPFLKTTIYGAIWYQGEQNAINPEGYNCTFPAMINGWRKEWSDGTGGQTNIKFPFGFVQLASFNDGTTPGFPTLRWLQTAGYGYVPNKQQENTFMAVAMDLADNNSPYGSIHPRDKADVAERLVLAVRSVVYKENVYWTGPIFSKAAICLPIGIKSTTIQNIVVYYTVESVEAQSIIIASLDGFEVLQSNGNWIQAQVSYSINNKVLLTTNVTDVHALRYAWKPNPCAFKSCAIYSASNLPSPPFISYGPFHYIFPLIGNSYTKKNIKMKLNHKDAKICQFQ</sequence>
<evidence type="ECO:0000256" key="1">
    <source>
        <dbReference type="ARBA" id="ARBA00022801"/>
    </source>
</evidence>
<feature type="non-terminal residue" evidence="4">
    <location>
        <position position="1"/>
    </location>
</feature>
<gene>
    <name evidence="4" type="primary">SIAE</name>
</gene>
<feature type="chain" id="PRO_5004591943" evidence="2">
    <location>
        <begin position="21"/>
        <end position="555"/>
    </location>
</feature>
<dbReference type="SUPFAM" id="SSF52266">
    <property type="entry name" value="SGNH hydrolase"/>
    <property type="match status" value="1"/>
</dbReference>
<dbReference type="GO" id="GO:0005975">
    <property type="term" value="P:carbohydrate metabolic process"/>
    <property type="evidence" value="ECO:0007669"/>
    <property type="project" value="TreeGrafter"/>
</dbReference>
<reference evidence="4" key="1">
    <citation type="journal article" date="2013" name="Genome Biol. Evol.">
        <title>Punctuated emergences of genetic and phenotypic innovations in eumetazoan, bilaterian, euteleostome, and hominidae ancestors.</title>
        <authorList>
            <person name="Wenger Y."/>
            <person name="Galliot B."/>
        </authorList>
    </citation>
    <scope>NUCLEOTIDE SEQUENCE</scope>
    <source>
        <tissue evidence="4">Whole animals</tissue>
    </source>
</reference>
<feature type="signal peptide" evidence="2">
    <location>
        <begin position="1"/>
        <end position="20"/>
    </location>
</feature>